<dbReference type="SUPFAM" id="SSF55073">
    <property type="entry name" value="Nucleotide cyclase"/>
    <property type="match status" value="1"/>
</dbReference>
<dbReference type="InterPro" id="IPR029787">
    <property type="entry name" value="Nucleotide_cyclase"/>
</dbReference>
<dbReference type="PANTHER" id="PTHR43642:SF1">
    <property type="entry name" value="HYBRID SIGNAL TRANSDUCTION HISTIDINE KINASE G"/>
    <property type="match status" value="1"/>
</dbReference>
<evidence type="ECO:0000259" key="1">
    <source>
        <dbReference type="PROSITE" id="PS50125"/>
    </source>
</evidence>
<reference evidence="2 3" key="1">
    <citation type="submission" date="2022-06" db="EMBL/GenBank/DDBJ databases">
        <title>Mycolicibacterium sp. CAU 1645 isolated from seawater.</title>
        <authorList>
            <person name="Kim W."/>
        </authorList>
    </citation>
    <scope>NUCLEOTIDE SEQUENCE [LARGE SCALE GENOMIC DNA]</scope>
    <source>
        <strain evidence="2 3">CAU 1645</strain>
    </source>
</reference>
<gene>
    <name evidence="2" type="ORF">NM203_25105</name>
</gene>
<dbReference type="CDD" id="cd07302">
    <property type="entry name" value="CHD"/>
    <property type="match status" value="1"/>
</dbReference>
<dbReference type="Gene3D" id="3.30.450.40">
    <property type="match status" value="1"/>
</dbReference>
<dbReference type="InterPro" id="IPR029016">
    <property type="entry name" value="GAF-like_dom_sf"/>
</dbReference>
<dbReference type="Pfam" id="PF01590">
    <property type="entry name" value="GAF"/>
    <property type="match status" value="1"/>
</dbReference>
<dbReference type="RefSeq" id="WP_255063314.1">
    <property type="nucleotide sequence ID" value="NZ_JANDBD010000011.1"/>
</dbReference>
<dbReference type="InterPro" id="IPR053159">
    <property type="entry name" value="Hybrid_Histidine_Kinase"/>
</dbReference>
<protein>
    <submittedName>
        <fullName evidence="2">AAA family ATPase</fullName>
    </submittedName>
</protein>
<keyword evidence="3" id="KW-1185">Reference proteome</keyword>
<dbReference type="EMBL" id="JANDBD010000011">
    <property type="protein sequence ID" value="MCP9275473.1"/>
    <property type="molecule type" value="Genomic_DNA"/>
</dbReference>
<dbReference type="Pfam" id="PF13191">
    <property type="entry name" value="AAA_16"/>
    <property type="match status" value="1"/>
</dbReference>
<dbReference type="InterPro" id="IPR003593">
    <property type="entry name" value="AAA+_ATPase"/>
</dbReference>
<dbReference type="Gene3D" id="3.40.50.300">
    <property type="entry name" value="P-loop containing nucleotide triphosphate hydrolases"/>
    <property type="match status" value="1"/>
</dbReference>
<name>A0ABT1M8M0_9MYCO</name>
<comment type="caution">
    <text evidence="2">The sequence shown here is derived from an EMBL/GenBank/DDBJ whole genome shotgun (WGS) entry which is preliminary data.</text>
</comment>
<dbReference type="SUPFAM" id="SSF52540">
    <property type="entry name" value="P-loop containing nucleoside triphosphate hydrolases"/>
    <property type="match status" value="1"/>
</dbReference>
<feature type="domain" description="Guanylate cyclase" evidence="1">
    <location>
        <begin position="1182"/>
        <end position="1307"/>
    </location>
</feature>
<dbReference type="SUPFAM" id="SSF55781">
    <property type="entry name" value="GAF domain-like"/>
    <property type="match status" value="1"/>
</dbReference>
<sequence length="1432" mass="156832">MTTPLLDFGAHVVGRTDELGQLREAAGATGRAGGGCILISGPPGVGKSTLLQLFGAEVSQSDHVFAYGRCRDGSPAPYAALSDALRSMVRAMDSTGAAESERWRNDLLEGAASLGWVLAELVPELAKILGATPPVSIEIDAADARRRLHRAAIRLVSDTAGYRPVVLAIDDLQWADQDLLIFLSELLTVSPEGVLIVGTHRAGEFDPRAAGIPTDTLRDIELAPLSHDEIEDLLASVTGKGVELGDVAVEFHHRTAGNPLQVRQLLYRAQHQGALIAEGAGGQPTWDLRVLESIEVTATSAEFLGSYLDQLGLADREILAKLTCLGADFDLDDATLAADESPDVVVHALWSALELRLLEAVDSGGRRITNAISRDARYRFSHDHILEAARSVLSVDEEREAHLRVGRRLARLGDDRLFEAARHIGIGGRNLMDGEERRDFVDLLRRAGLKARAQASFPLACEYFRDAVALLGARRWTDHFALSRELQFEVAESAMLVGDVAVLNDLLDEAHRFLSEPADLARLFYLRLKGRVAENRLQDALETGLLALHELGESVPPHPGKPRMAVALTQMKLAMNRWTNTRLLELPVCDDRRVIEVQRILSELRSMSYMLRPNIFPLVVRKQLDLTLKYGHTPSSPLALASYGLLLVFTGDLQGSQRFGEVGLSLSEPEYFPQSRPETMFLYVNFIRHWRHPIGDGLGELRDAVTAALDQGDQEYAGFLAAVLLSQSFWVGRPMAEMDTLAQSLIPEIRSQPAPTAVCQAMQQLCLNLMGRSEDHLLLAGESGFDEREVVPAAREEGDAVTLGVVEAMKQGLHFWAGDYSGAAGAGNEALAHSDGLVGTAPLQSAHVLSGMSMIYSAPHDRSTRRFLRKTIALHRKWAQGAPTNYAASLALLEGAWARACGKHRNAELHLELAIELAEKHQLQLIGAMAYEETAGLYSETGRTRLGQHMLRTAYQRFSNLGLAVRTDRLAQDNPWLLSRDLVSTDDIGVDTRSAHRLVRTLSAAHTADELAKLVLGTIADATGAHRVLFLTGEGEHLAAKASQEDGHVTRIDGPWTELTYDASLVSRMSAIRSPLTTGDPATMVVPIIVQDKIIGAIYAEHNRSGQHFTIDDEHAVALVCAQAAAPLWNFHLEARLRDADEHRQSLMDVQSRFVPNELLRILDIDDLRRVRSGYRVDREMTVLISDIRGYTTMLEDMDVSEASNLAMGFLRATEMPIVSCNGMIQDVRGDEIVAVFESEADAVRGGLAMLRSMREHNRERIALGTQELRAGVGLNTGRVGVTLVGGVNRMVLTIIGDTVNLAARIESTTKRYGSSMLMSGTTLAGLADPSEFDIRRMERVMVVNRRKAVTIYEVYDEDPPELRDAKRVAQPAFDEAFALFDAGDNNAARAAFERCRQLLPDDPVAPLHLAHCDAVDRGEMTPGQDIVLAQK</sequence>
<accession>A0ABT1M8M0</accession>
<dbReference type="InterPro" id="IPR003018">
    <property type="entry name" value="GAF"/>
</dbReference>
<organism evidence="2 3">
    <name type="scientific">Mycolicibacterium arenosum</name>
    <dbReference type="NCBI Taxonomy" id="2952157"/>
    <lineage>
        <taxon>Bacteria</taxon>
        <taxon>Bacillati</taxon>
        <taxon>Actinomycetota</taxon>
        <taxon>Actinomycetes</taxon>
        <taxon>Mycobacteriales</taxon>
        <taxon>Mycobacteriaceae</taxon>
        <taxon>Mycolicibacterium</taxon>
    </lineage>
</organism>
<dbReference type="PANTHER" id="PTHR43642">
    <property type="entry name" value="HYBRID SIGNAL TRANSDUCTION HISTIDINE KINASE G"/>
    <property type="match status" value="1"/>
</dbReference>
<dbReference type="InterPro" id="IPR027417">
    <property type="entry name" value="P-loop_NTPase"/>
</dbReference>
<dbReference type="Gene3D" id="3.30.70.1230">
    <property type="entry name" value="Nucleotide cyclase"/>
    <property type="match status" value="1"/>
</dbReference>
<evidence type="ECO:0000313" key="3">
    <source>
        <dbReference type="Proteomes" id="UP001651690"/>
    </source>
</evidence>
<proteinExistence type="predicted"/>
<dbReference type="Proteomes" id="UP001651690">
    <property type="component" value="Unassembled WGS sequence"/>
</dbReference>
<dbReference type="InterPro" id="IPR001054">
    <property type="entry name" value="A/G_cyclase"/>
</dbReference>
<dbReference type="SMART" id="SM00044">
    <property type="entry name" value="CYCc"/>
    <property type="match status" value="1"/>
</dbReference>
<dbReference type="PROSITE" id="PS50125">
    <property type="entry name" value="GUANYLATE_CYCLASE_2"/>
    <property type="match status" value="1"/>
</dbReference>
<dbReference type="SMART" id="SM00382">
    <property type="entry name" value="AAA"/>
    <property type="match status" value="1"/>
</dbReference>
<dbReference type="Pfam" id="PF00211">
    <property type="entry name" value="Guanylate_cyc"/>
    <property type="match status" value="1"/>
</dbReference>
<evidence type="ECO:0000313" key="2">
    <source>
        <dbReference type="EMBL" id="MCP9275473.1"/>
    </source>
</evidence>
<dbReference type="InterPro" id="IPR041664">
    <property type="entry name" value="AAA_16"/>
</dbReference>